<feature type="compositionally biased region" description="Basic and acidic residues" evidence="1">
    <location>
        <begin position="171"/>
        <end position="188"/>
    </location>
</feature>
<reference evidence="2 3" key="1">
    <citation type="submission" date="2016-02" db="EMBL/GenBank/DDBJ databases">
        <title>Genome analysis of coral dinoflagellate symbionts highlights evolutionary adaptations to a symbiotic lifestyle.</title>
        <authorList>
            <person name="Aranda M."/>
            <person name="Li Y."/>
            <person name="Liew Y.J."/>
            <person name="Baumgarten S."/>
            <person name="Simakov O."/>
            <person name="Wilson M."/>
            <person name="Piel J."/>
            <person name="Ashoor H."/>
            <person name="Bougouffa S."/>
            <person name="Bajic V.B."/>
            <person name="Ryu T."/>
            <person name="Ravasi T."/>
            <person name="Bayer T."/>
            <person name="Micklem G."/>
            <person name="Kim H."/>
            <person name="Bhak J."/>
            <person name="Lajeunesse T.C."/>
            <person name="Voolstra C.R."/>
        </authorList>
    </citation>
    <scope>NUCLEOTIDE SEQUENCE [LARGE SCALE GENOMIC DNA]</scope>
    <source>
        <strain evidence="2 3">CCMP2467</strain>
    </source>
</reference>
<sequence length="209" mass="24909">MKRVGPTDPEMGLAVKEEEEVEVEMEVEEWAADGGHDGDGGDEGSWGVADAAWLQPPEEEETEAWNEDDDYKEGRWKRQKTEYDYKYQYGQEYDKKYQYDQKDQYDRKYQYDQKYNYGQKQKWNHDKQVKGEYVKGGWQDQHGTFHRPGGGRDRPRARAGHQIQMQKRKRSEKEQMERERAEERKVHSEQISQALDTMSRMASVLERKL</sequence>
<proteinExistence type="predicted"/>
<dbReference type="Proteomes" id="UP000186817">
    <property type="component" value="Unassembled WGS sequence"/>
</dbReference>
<keyword evidence="3" id="KW-1185">Reference proteome</keyword>
<dbReference type="EMBL" id="LSRX01000790">
    <property type="protein sequence ID" value="OLP88867.1"/>
    <property type="molecule type" value="Genomic_DNA"/>
</dbReference>
<accession>A0A1Q9D126</accession>
<protein>
    <submittedName>
        <fullName evidence="2">Uncharacterized protein</fullName>
    </submittedName>
</protein>
<comment type="caution">
    <text evidence="2">The sequence shown here is derived from an EMBL/GenBank/DDBJ whole genome shotgun (WGS) entry which is preliminary data.</text>
</comment>
<gene>
    <name evidence="2" type="ORF">AK812_SmicGene29744</name>
</gene>
<evidence type="ECO:0000313" key="3">
    <source>
        <dbReference type="Proteomes" id="UP000186817"/>
    </source>
</evidence>
<name>A0A1Q9D126_SYMMI</name>
<evidence type="ECO:0000256" key="1">
    <source>
        <dbReference type="SAM" id="MobiDB-lite"/>
    </source>
</evidence>
<dbReference type="AlphaFoldDB" id="A0A1Q9D126"/>
<organism evidence="2 3">
    <name type="scientific">Symbiodinium microadriaticum</name>
    <name type="common">Dinoflagellate</name>
    <name type="synonym">Zooxanthella microadriatica</name>
    <dbReference type="NCBI Taxonomy" id="2951"/>
    <lineage>
        <taxon>Eukaryota</taxon>
        <taxon>Sar</taxon>
        <taxon>Alveolata</taxon>
        <taxon>Dinophyceae</taxon>
        <taxon>Suessiales</taxon>
        <taxon>Symbiodiniaceae</taxon>
        <taxon>Symbiodinium</taxon>
    </lineage>
</organism>
<evidence type="ECO:0000313" key="2">
    <source>
        <dbReference type="EMBL" id="OLP88867.1"/>
    </source>
</evidence>
<feature type="compositionally biased region" description="Acidic residues" evidence="1">
    <location>
        <begin position="57"/>
        <end position="71"/>
    </location>
</feature>
<feature type="region of interest" description="Disordered" evidence="1">
    <location>
        <begin position="133"/>
        <end position="197"/>
    </location>
</feature>
<feature type="region of interest" description="Disordered" evidence="1">
    <location>
        <begin position="27"/>
        <end position="77"/>
    </location>
</feature>